<dbReference type="GeneID" id="89925112"/>
<dbReference type="PROSITE" id="PS52002">
    <property type="entry name" value="SM"/>
    <property type="match status" value="1"/>
</dbReference>
<dbReference type="Gene3D" id="2.30.30.100">
    <property type="match status" value="1"/>
</dbReference>
<organism evidence="11 12">
    <name type="scientific">Saxophila tyrrhenica</name>
    <dbReference type="NCBI Taxonomy" id="1690608"/>
    <lineage>
        <taxon>Eukaryota</taxon>
        <taxon>Fungi</taxon>
        <taxon>Dikarya</taxon>
        <taxon>Ascomycota</taxon>
        <taxon>Pezizomycotina</taxon>
        <taxon>Dothideomycetes</taxon>
        <taxon>Dothideomycetidae</taxon>
        <taxon>Mycosphaerellales</taxon>
        <taxon>Extremaceae</taxon>
        <taxon>Saxophila</taxon>
    </lineage>
</organism>
<keyword evidence="5 9" id="KW-0694">RNA-binding</keyword>
<dbReference type="EMBL" id="JAVRRT010000005">
    <property type="protein sequence ID" value="KAK5172128.1"/>
    <property type="molecule type" value="Genomic_DNA"/>
</dbReference>
<dbReference type="GO" id="GO:0071004">
    <property type="term" value="C:U2-type prespliceosome"/>
    <property type="evidence" value="ECO:0007669"/>
    <property type="project" value="TreeGrafter"/>
</dbReference>
<dbReference type="GO" id="GO:0016301">
    <property type="term" value="F:kinase activity"/>
    <property type="evidence" value="ECO:0007669"/>
    <property type="project" value="UniProtKB-KW"/>
</dbReference>
<keyword evidence="8 9" id="KW-0687">Ribonucleoprotein</keyword>
<evidence type="ECO:0000256" key="3">
    <source>
        <dbReference type="ARBA" id="ARBA00022664"/>
    </source>
</evidence>
<comment type="subcellular location">
    <subcellularLocation>
        <location evidence="1 9">Nucleus</location>
    </subcellularLocation>
</comment>
<keyword evidence="7 9" id="KW-0539">Nucleus</keyword>
<keyword evidence="6 9" id="KW-0508">mRNA splicing</keyword>
<dbReference type="GO" id="GO:0005685">
    <property type="term" value="C:U1 snRNP"/>
    <property type="evidence" value="ECO:0007669"/>
    <property type="project" value="TreeGrafter"/>
</dbReference>
<dbReference type="SMART" id="SM00651">
    <property type="entry name" value="Sm"/>
    <property type="match status" value="1"/>
</dbReference>
<dbReference type="Pfam" id="PF01423">
    <property type="entry name" value="LSM"/>
    <property type="match status" value="1"/>
</dbReference>
<sequence>MPQAQPELKKYLDKRIEVQLNGSRKVMGTLRGYDVFLNMVLDEATESKPNNEKVRLGMVVIRGNSVVMMEALDRIAPDREH</sequence>
<reference evidence="11 12" key="1">
    <citation type="submission" date="2023-08" db="EMBL/GenBank/DDBJ databases">
        <title>Black Yeasts Isolated from many extreme environments.</title>
        <authorList>
            <person name="Coleine C."/>
            <person name="Stajich J.E."/>
            <person name="Selbmann L."/>
        </authorList>
    </citation>
    <scope>NUCLEOTIDE SEQUENCE [LARGE SCALE GENOMIC DNA]</scope>
    <source>
        <strain evidence="11 12">CCFEE 5935</strain>
    </source>
</reference>
<dbReference type="SUPFAM" id="SSF50182">
    <property type="entry name" value="Sm-like ribonucleoproteins"/>
    <property type="match status" value="1"/>
</dbReference>
<dbReference type="CDD" id="cd01719">
    <property type="entry name" value="Sm_G"/>
    <property type="match status" value="1"/>
</dbReference>
<keyword evidence="11" id="KW-0808">Transferase</keyword>
<evidence type="ECO:0000256" key="4">
    <source>
        <dbReference type="ARBA" id="ARBA00022728"/>
    </source>
</evidence>
<dbReference type="FunFam" id="2.30.30.100:FF:000019">
    <property type="entry name" value="Small nuclear ribonucleoprotein G"/>
    <property type="match status" value="1"/>
</dbReference>
<dbReference type="GO" id="GO:0005682">
    <property type="term" value="C:U5 snRNP"/>
    <property type="evidence" value="ECO:0007669"/>
    <property type="project" value="TreeGrafter"/>
</dbReference>
<dbReference type="PANTHER" id="PTHR10553">
    <property type="entry name" value="SMALL NUCLEAR RIBONUCLEOPROTEIN"/>
    <property type="match status" value="1"/>
</dbReference>
<evidence type="ECO:0000313" key="12">
    <source>
        <dbReference type="Proteomes" id="UP001337655"/>
    </source>
</evidence>
<dbReference type="PANTHER" id="PTHR10553:SF2">
    <property type="entry name" value="SMALL NUCLEAR RIBONUCLEOPROTEIN G"/>
    <property type="match status" value="1"/>
</dbReference>
<dbReference type="GO" id="GO:0097526">
    <property type="term" value="C:spliceosomal tri-snRNP complex"/>
    <property type="evidence" value="ECO:0007669"/>
    <property type="project" value="TreeGrafter"/>
</dbReference>
<comment type="caution">
    <text evidence="11">The sequence shown here is derived from an EMBL/GenBank/DDBJ whole genome shotgun (WGS) entry which is preliminary data.</text>
</comment>
<evidence type="ECO:0000256" key="6">
    <source>
        <dbReference type="ARBA" id="ARBA00023187"/>
    </source>
</evidence>
<evidence type="ECO:0000256" key="7">
    <source>
        <dbReference type="ARBA" id="ARBA00023242"/>
    </source>
</evidence>
<dbReference type="GO" id="GO:0005686">
    <property type="term" value="C:U2 snRNP"/>
    <property type="evidence" value="ECO:0007669"/>
    <property type="project" value="TreeGrafter"/>
</dbReference>
<evidence type="ECO:0000256" key="1">
    <source>
        <dbReference type="ARBA" id="ARBA00004123"/>
    </source>
</evidence>
<accession>A0AAV9PEQ4</accession>
<evidence type="ECO:0000256" key="2">
    <source>
        <dbReference type="ARBA" id="ARBA00006850"/>
    </source>
</evidence>
<keyword evidence="11" id="KW-0418">Kinase</keyword>
<proteinExistence type="inferred from homology"/>
<dbReference type="RefSeq" id="XP_064660972.1">
    <property type="nucleotide sequence ID" value="XM_064801021.1"/>
</dbReference>
<dbReference type="InterPro" id="IPR044641">
    <property type="entry name" value="Lsm7/SmG-like"/>
</dbReference>
<dbReference type="InterPro" id="IPR034098">
    <property type="entry name" value="Sm_G"/>
</dbReference>
<dbReference type="GO" id="GO:0071011">
    <property type="term" value="C:precatalytic spliceosome"/>
    <property type="evidence" value="ECO:0007669"/>
    <property type="project" value="TreeGrafter"/>
</dbReference>
<name>A0AAV9PEQ4_9PEZI</name>
<dbReference type="InterPro" id="IPR047575">
    <property type="entry name" value="Sm"/>
</dbReference>
<protein>
    <recommendedName>
        <fullName evidence="9">Small nuclear ribonucleoprotein G</fullName>
        <shortName evidence="9">snRNP-G</shortName>
    </recommendedName>
</protein>
<comment type="similarity">
    <text evidence="2 9">Belongs to the snRNP Sm proteins family.</text>
</comment>
<keyword evidence="12" id="KW-1185">Reference proteome</keyword>
<dbReference type="InterPro" id="IPR001163">
    <property type="entry name" value="Sm_dom_euk/arc"/>
</dbReference>
<dbReference type="GO" id="GO:0034719">
    <property type="term" value="C:SMN-Sm protein complex"/>
    <property type="evidence" value="ECO:0007669"/>
    <property type="project" value="TreeGrafter"/>
</dbReference>
<evidence type="ECO:0000313" key="11">
    <source>
        <dbReference type="EMBL" id="KAK5172128.1"/>
    </source>
</evidence>
<dbReference type="GO" id="GO:0005687">
    <property type="term" value="C:U4 snRNP"/>
    <property type="evidence" value="ECO:0007669"/>
    <property type="project" value="TreeGrafter"/>
</dbReference>
<evidence type="ECO:0000256" key="9">
    <source>
        <dbReference type="RuleBase" id="RU365052"/>
    </source>
</evidence>
<feature type="domain" description="Sm" evidence="10">
    <location>
        <begin position="3"/>
        <end position="75"/>
    </location>
</feature>
<keyword evidence="4 9" id="KW-0747">Spliceosome</keyword>
<evidence type="ECO:0000259" key="10">
    <source>
        <dbReference type="PROSITE" id="PS52002"/>
    </source>
</evidence>
<comment type="function">
    <text evidence="9">Plays a role in pre-mRNA splicing.</text>
</comment>
<dbReference type="GO" id="GO:0003723">
    <property type="term" value="F:RNA binding"/>
    <property type="evidence" value="ECO:0007669"/>
    <property type="project" value="UniProtKB-UniRule"/>
</dbReference>
<dbReference type="GO" id="GO:0000387">
    <property type="term" value="P:spliceosomal snRNP assembly"/>
    <property type="evidence" value="ECO:0007669"/>
    <property type="project" value="UniProtKB-UniRule"/>
</dbReference>
<dbReference type="Proteomes" id="UP001337655">
    <property type="component" value="Unassembled WGS sequence"/>
</dbReference>
<evidence type="ECO:0000256" key="5">
    <source>
        <dbReference type="ARBA" id="ARBA00022884"/>
    </source>
</evidence>
<evidence type="ECO:0000256" key="8">
    <source>
        <dbReference type="ARBA" id="ARBA00023274"/>
    </source>
</evidence>
<keyword evidence="3 9" id="KW-0507">mRNA processing</keyword>
<dbReference type="GO" id="GO:0071013">
    <property type="term" value="C:catalytic step 2 spliceosome"/>
    <property type="evidence" value="ECO:0007669"/>
    <property type="project" value="TreeGrafter"/>
</dbReference>
<dbReference type="AlphaFoldDB" id="A0AAV9PEQ4"/>
<dbReference type="InterPro" id="IPR010920">
    <property type="entry name" value="LSM_dom_sf"/>
</dbReference>
<gene>
    <name evidence="11" type="primary">SMG1</name>
    <name evidence="11" type="ORF">LTR77_003766</name>
</gene>
<dbReference type="PIRSF" id="PIRSF037188">
    <property type="entry name" value="U6_snRNA_Lsm7"/>
    <property type="match status" value="1"/>
</dbReference>